<evidence type="ECO:0000259" key="3">
    <source>
        <dbReference type="Pfam" id="PF00557"/>
    </source>
</evidence>
<evidence type="ECO:0000256" key="1">
    <source>
        <dbReference type="ARBA" id="ARBA00007319"/>
    </source>
</evidence>
<dbReference type="InterPro" id="IPR036390">
    <property type="entry name" value="WH_DNA-bd_sf"/>
</dbReference>
<dbReference type="SUPFAM" id="SSF46785">
    <property type="entry name" value="Winged helix' DNA-binding domain"/>
    <property type="match status" value="1"/>
</dbReference>
<dbReference type="InterPro" id="IPR000994">
    <property type="entry name" value="Pept_M24"/>
</dbReference>
<dbReference type="FunFam" id="1.10.10.10:FF:000029">
    <property type="entry name" value="Proliferation-associated 2G4, a"/>
    <property type="match status" value="1"/>
</dbReference>
<dbReference type="InterPro" id="IPR036388">
    <property type="entry name" value="WH-like_DNA-bd_sf"/>
</dbReference>
<dbReference type="PANTHER" id="PTHR10804:SF11">
    <property type="entry name" value="PROLIFERATION-ASSOCIATED PROTEIN 2G4"/>
    <property type="match status" value="1"/>
</dbReference>
<accession>A0A7S3H4Z9</accession>
<dbReference type="InterPro" id="IPR036005">
    <property type="entry name" value="Creatinase/aminopeptidase-like"/>
</dbReference>
<dbReference type="PANTHER" id="PTHR10804">
    <property type="entry name" value="PROTEASE FAMILY M24 METHIONYL AMINOPEPTIDASE, AMINOPEPTIDASE P"/>
    <property type="match status" value="1"/>
</dbReference>
<proteinExistence type="inferred from homology"/>
<sequence length="434" mass="46900">MADYDSDEEENVKVPVKEPEVVEDATLANPDVVTKYQEAAKIVQAALLEVSAKAIAGARIVDIARFGDELIEQRTNAIYKNKNKAGKVVSRGVAFPVCISVNETVCHCSPLETDTEYAVLAADDIVKIDLGAHIDGFIVLAAHTVIVGQDAATAEAVATGRRAAVINATYTAAEVAAKLIKNGNSNSAVTAAIKQVADMYDVRPISGTLMHQMKQYVIDGKKMILLKELEQDQQKVEACTFETGEVYAIDIAMSTGDGKPRDMGMRTTVYKRAVDQKYALKNQASRAFFNEVNKRYPTLPFSTRSLPDEKAAKLGVRECVTHGLMLPYPVLHERKGDFVAHTKFTVLLLPNGTLQITGLPPVTFNALVASGKVSAEGVQTLNGNIGKILFEQYQAENPDAKLPENIAEILNEKKPENKKKAKKAAKAAAAVATA</sequence>
<dbReference type="Pfam" id="PF00557">
    <property type="entry name" value="Peptidase_M24"/>
    <property type="match status" value="1"/>
</dbReference>
<organism evidence="4">
    <name type="scientific">Spumella elongata</name>
    <dbReference type="NCBI Taxonomy" id="89044"/>
    <lineage>
        <taxon>Eukaryota</taxon>
        <taxon>Sar</taxon>
        <taxon>Stramenopiles</taxon>
        <taxon>Ochrophyta</taxon>
        <taxon>Chrysophyceae</taxon>
        <taxon>Chromulinales</taxon>
        <taxon>Chromulinaceae</taxon>
        <taxon>Spumella</taxon>
    </lineage>
</organism>
<comment type="similarity">
    <text evidence="1">Belongs to the peptidase M24 family.</text>
</comment>
<name>A0A7S3H4Z9_9STRA</name>
<dbReference type="Gene3D" id="3.90.230.10">
    <property type="entry name" value="Creatinase/methionine aminopeptidase superfamily"/>
    <property type="match status" value="1"/>
</dbReference>
<dbReference type="AlphaFoldDB" id="A0A7S3H4Z9"/>
<gene>
    <name evidence="4" type="ORF">SELO1098_LOCUS13791</name>
</gene>
<feature type="domain" description="Peptidase M24" evidence="3">
    <location>
        <begin position="35"/>
        <end position="218"/>
    </location>
</feature>
<dbReference type="Gene3D" id="1.10.10.10">
    <property type="entry name" value="Winged helix-like DNA-binding domain superfamily/Winged helix DNA-binding domain"/>
    <property type="match status" value="1"/>
</dbReference>
<feature type="region of interest" description="Disordered" evidence="2">
    <location>
        <begin position="413"/>
        <end position="434"/>
    </location>
</feature>
<protein>
    <recommendedName>
        <fullName evidence="3">Peptidase M24 domain-containing protein</fullName>
    </recommendedName>
</protein>
<dbReference type="EMBL" id="HBIC01027458">
    <property type="protein sequence ID" value="CAE0284950.1"/>
    <property type="molecule type" value="Transcribed_RNA"/>
</dbReference>
<reference evidence="4" key="1">
    <citation type="submission" date="2021-01" db="EMBL/GenBank/DDBJ databases">
        <authorList>
            <person name="Corre E."/>
            <person name="Pelletier E."/>
            <person name="Niang G."/>
            <person name="Scheremetjew M."/>
            <person name="Finn R."/>
            <person name="Kale V."/>
            <person name="Holt S."/>
            <person name="Cochrane G."/>
            <person name="Meng A."/>
            <person name="Brown T."/>
            <person name="Cohen L."/>
        </authorList>
    </citation>
    <scope>NUCLEOTIDE SEQUENCE</scope>
    <source>
        <strain evidence="4">CCAP 955/1</strain>
    </source>
</reference>
<evidence type="ECO:0000313" key="4">
    <source>
        <dbReference type="EMBL" id="CAE0284950.1"/>
    </source>
</evidence>
<dbReference type="SUPFAM" id="SSF55920">
    <property type="entry name" value="Creatinase/aminopeptidase"/>
    <property type="match status" value="1"/>
</dbReference>
<evidence type="ECO:0000256" key="2">
    <source>
        <dbReference type="SAM" id="MobiDB-lite"/>
    </source>
</evidence>
<dbReference type="CDD" id="cd01089">
    <property type="entry name" value="PA2G4-like"/>
    <property type="match status" value="1"/>
</dbReference>
<dbReference type="InterPro" id="IPR047113">
    <property type="entry name" value="PA2G4/ARX1"/>
</dbReference>
<feature type="compositionally biased region" description="Basic residues" evidence="2">
    <location>
        <begin position="416"/>
        <end position="425"/>
    </location>
</feature>